<accession>A0A4R5F231</accession>
<dbReference type="Pfam" id="PF00486">
    <property type="entry name" value="Trans_reg_C"/>
    <property type="match status" value="1"/>
</dbReference>
<evidence type="ECO:0000313" key="7">
    <source>
        <dbReference type="Proteomes" id="UP000295136"/>
    </source>
</evidence>
<evidence type="ECO:0000256" key="1">
    <source>
        <dbReference type="ARBA" id="ARBA00005820"/>
    </source>
</evidence>
<dbReference type="RefSeq" id="WP_132635301.1">
    <property type="nucleotide sequence ID" value="NZ_SMLD01000099.1"/>
</dbReference>
<dbReference type="Gene3D" id="1.10.10.10">
    <property type="entry name" value="Winged helix-like DNA-binding domain superfamily/Winged helix DNA-binding domain"/>
    <property type="match status" value="1"/>
</dbReference>
<dbReference type="InterPro" id="IPR016032">
    <property type="entry name" value="Sig_transdc_resp-reg_C-effctor"/>
</dbReference>
<dbReference type="InterPro" id="IPR036388">
    <property type="entry name" value="WH-like_DNA-bd_sf"/>
</dbReference>
<dbReference type="InterPro" id="IPR051677">
    <property type="entry name" value="AfsR-DnrI-RedD_regulator"/>
</dbReference>
<dbReference type="GO" id="GO:0003677">
    <property type="term" value="F:DNA binding"/>
    <property type="evidence" value="ECO:0007669"/>
    <property type="project" value="UniProtKB-KW"/>
</dbReference>
<name>A0A4R5F231_9ACTN</name>
<dbReference type="Proteomes" id="UP000295136">
    <property type="component" value="Unassembled WGS sequence"/>
</dbReference>
<dbReference type="SUPFAM" id="SSF48452">
    <property type="entry name" value="TPR-like"/>
    <property type="match status" value="1"/>
</dbReference>
<dbReference type="Pfam" id="PF03704">
    <property type="entry name" value="BTAD"/>
    <property type="match status" value="1"/>
</dbReference>
<comment type="caution">
    <text evidence="6">The sequence shown here is derived from an EMBL/GenBank/DDBJ whole genome shotgun (WGS) entry which is preliminary data.</text>
</comment>
<dbReference type="PANTHER" id="PTHR35807">
    <property type="entry name" value="TRANSCRIPTIONAL REGULATOR REDD-RELATED"/>
    <property type="match status" value="1"/>
</dbReference>
<reference evidence="6 7" key="1">
    <citation type="submission" date="2019-03" db="EMBL/GenBank/DDBJ databases">
        <title>Draft genome sequences of novel Actinobacteria.</title>
        <authorList>
            <person name="Sahin N."/>
            <person name="Ay H."/>
            <person name="Saygin H."/>
        </authorList>
    </citation>
    <scope>NUCLEOTIDE SEQUENCE [LARGE SCALE GENOMIC DNA]</scope>
    <source>
        <strain evidence="6 7">6K102</strain>
    </source>
</reference>
<dbReference type="AlphaFoldDB" id="A0A4R5F231"/>
<dbReference type="PANTHER" id="PTHR35807:SF1">
    <property type="entry name" value="TRANSCRIPTIONAL REGULATOR REDD"/>
    <property type="match status" value="1"/>
</dbReference>
<dbReference type="GO" id="GO:0006355">
    <property type="term" value="P:regulation of DNA-templated transcription"/>
    <property type="evidence" value="ECO:0007669"/>
    <property type="project" value="InterPro"/>
</dbReference>
<dbReference type="InterPro" id="IPR005158">
    <property type="entry name" value="BTAD"/>
</dbReference>
<evidence type="ECO:0000256" key="2">
    <source>
        <dbReference type="ARBA" id="ARBA00023015"/>
    </source>
</evidence>
<keyword evidence="3" id="KW-0238">DNA-binding</keyword>
<evidence type="ECO:0000256" key="3">
    <source>
        <dbReference type="ARBA" id="ARBA00023125"/>
    </source>
</evidence>
<dbReference type="EMBL" id="SMLD01000099">
    <property type="protein sequence ID" value="TDE41382.1"/>
    <property type="molecule type" value="Genomic_DNA"/>
</dbReference>
<proteinExistence type="inferred from homology"/>
<keyword evidence="2" id="KW-0805">Transcription regulation</keyword>
<protein>
    <recommendedName>
        <fullName evidence="5">OmpR/PhoB-type domain-containing protein</fullName>
    </recommendedName>
</protein>
<keyword evidence="4" id="KW-0804">Transcription</keyword>
<sequence>MRIQIRTAAPVEIVGPQRKVTPRSGLSRGMLVALALLPGTIVSYSTLYDILWEQPPASAHANIRTYISRLRDDIRRAGLAEHLRLTTIRSAGGGSGGGVMLGVEPEAVDLLKLRSLRSRAQRLVSVDPRQALAYCKIAADLNIGGFGTDLPSTVWFETQRTWSTQLHLSMRLLGCRAQLTAGDLSEGFEEAKRLFQLQECRQTWTLLIAGAYLAESPVQALDLVDLCRREYVGMGLDMPATIQRLHLAVLNYDDDAILRLIAEP</sequence>
<evidence type="ECO:0000259" key="5">
    <source>
        <dbReference type="SMART" id="SM00862"/>
    </source>
</evidence>
<gene>
    <name evidence="6" type="ORF">E1295_30335</name>
</gene>
<comment type="similarity">
    <text evidence="1">Belongs to the AfsR/DnrI/RedD regulatory family.</text>
</comment>
<dbReference type="InterPro" id="IPR001867">
    <property type="entry name" value="OmpR/PhoB-type_DNA-bd"/>
</dbReference>
<dbReference type="SUPFAM" id="SSF46894">
    <property type="entry name" value="C-terminal effector domain of the bipartite response regulators"/>
    <property type="match status" value="1"/>
</dbReference>
<organism evidence="6 7">
    <name type="scientific">Nonomuraea mesophila</name>
    <dbReference type="NCBI Taxonomy" id="2530382"/>
    <lineage>
        <taxon>Bacteria</taxon>
        <taxon>Bacillati</taxon>
        <taxon>Actinomycetota</taxon>
        <taxon>Actinomycetes</taxon>
        <taxon>Streptosporangiales</taxon>
        <taxon>Streptosporangiaceae</taxon>
        <taxon>Nonomuraea</taxon>
    </lineage>
</organism>
<dbReference type="GO" id="GO:0000160">
    <property type="term" value="P:phosphorelay signal transduction system"/>
    <property type="evidence" value="ECO:0007669"/>
    <property type="project" value="InterPro"/>
</dbReference>
<keyword evidence="7" id="KW-1185">Reference proteome</keyword>
<feature type="domain" description="OmpR/PhoB-type" evidence="5">
    <location>
        <begin position="17"/>
        <end position="101"/>
    </location>
</feature>
<evidence type="ECO:0000256" key="4">
    <source>
        <dbReference type="ARBA" id="ARBA00023163"/>
    </source>
</evidence>
<dbReference type="SMART" id="SM00862">
    <property type="entry name" value="Trans_reg_C"/>
    <property type="match status" value="1"/>
</dbReference>
<dbReference type="InterPro" id="IPR011990">
    <property type="entry name" value="TPR-like_helical_dom_sf"/>
</dbReference>
<dbReference type="Gene3D" id="1.25.40.10">
    <property type="entry name" value="Tetratricopeptide repeat domain"/>
    <property type="match status" value="1"/>
</dbReference>
<evidence type="ECO:0000313" key="6">
    <source>
        <dbReference type="EMBL" id="TDE41382.1"/>
    </source>
</evidence>